<dbReference type="InterPro" id="IPR014238">
    <property type="entry name" value="Spore_YlmC/YmxH"/>
</dbReference>
<dbReference type="Pfam" id="PF05239">
    <property type="entry name" value="PRC"/>
    <property type="match status" value="1"/>
</dbReference>
<organism evidence="2 3">
    <name type="scientific">Roseburia intestinalis</name>
    <dbReference type="NCBI Taxonomy" id="166486"/>
    <lineage>
        <taxon>Bacteria</taxon>
        <taxon>Bacillati</taxon>
        <taxon>Bacillota</taxon>
        <taxon>Clostridia</taxon>
        <taxon>Lachnospirales</taxon>
        <taxon>Lachnospiraceae</taxon>
        <taxon>Roseburia</taxon>
    </lineage>
</organism>
<name>A0A3R6AHN9_9FIRM</name>
<dbReference type="AlphaFoldDB" id="A0A3R6AHN9"/>
<dbReference type="RefSeq" id="WP_117918643.1">
    <property type="nucleotide sequence ID" value="NZ_QSFP01000006.1"/>
</dbReference>
<dbReference type="NCBIfam" id="TIGR02888">
    <property type="entry name" value="spore_YlmC_YmxH"/>
    <property type="match status" value="1"/>
</dbReference>
<evidence type="ECO:0000259" key="1">
    <source>
        <dbReference type="Pfam" id="PF05239"/>
    </source>
</evidence>
<sequence length="86" mass="9969">MRFCEFQKKEVINVCDCKCLGNVCDLEFDEHDGCIRTIIIPGPAKFFGCVGREFELHIPWCKIVKIGPDIILVEVEEKEVRKKIQQ</sequence>
<dbReference type="SUPFAM" id="SSF50346">
    <property type="entry name" value="PRC-barrel domain"/>
    <property type="match status" value="1"/>
</dbReference>
<dbReference type="Gene3D" id="2.30.30.240">
    <property type="entry name" value="PRC-barrel domain"/>
    <property type="match status" value="1"/>
</dbReference>
<accession>A0A3R6AHN9</accession>
<dbReference type="PANTHER" id="PTHR40061">
    <property type="entry name" value="SPORULATION PROTEIN YLMC-RELATED"/>
    <property type="match status" value="1"/>
</dbReference>
<evidence type="ECO:0000313" key="3">
    <source>
        <dbReference type="Proteomes" id="UP000284465"/>
    </source>
</evidence>
<dbReference type="Proteomes" id="UP000284465">
    <property type="component" value="Unassembled WGS sequence"/>
</dbReference>
<reference evidence="2 3" key="1">
    <citation type="submission" date="2018-08" db="EMBL/GenBank/DDBJ databases">
        <title>A genome reference for cultivated species of the human gut microbiota.</title>
        <authorList>
            <person name="Zou Y."/>
            <person name="Xue W."/>
            <person name="Luo G."/>
        </authorList>
    </citation>
    <scope>NUCLEOTIDE SEQUENCE [LARGE SCALE GENOMIC DNA]</scope>
    <source>
        <strain evidence="2 3">AM43-11</strain>
    </source>
</reference>
<proteinExistence type="predicted"/>
<dbReference type="InterPro" id="IPR011033">
    <property type="entry name" value="PRC_barrel-like_sf"/>
</dbReference>
<dbReference type="EMBL" id="QSFP01000006">
    <property type="protein sequence ID" value="RHA68003.1"/>
    <property type="molecule type" value="Genomic_DNA"/>
</dbReference>
<gene>
    <name evidence="2" type="ORF">DW927_07615</name>
</gene>
<evidence type="ECO:0000313" key="2">
    <source>
        <dbReference type="EMBL" id="RHA68003.1"/>
    </source>
</evidence>
<dbReference type="PANTHER" id="PTHR40061:SF1">
    <property type="entry name" value="SPORULATION PROTEIN YLMC-RELATED"/>
    <property type="match status" value="1"/>
</dbReference>
<dbReference type="InterPro" id="IPR027275">
    <property type="entry name" value="PRC-brl_dom"/>
</dbReference>
<protein>
    <submittedName>
        <fullName evidence="2">YlmC/YmxH family sporulation protein</fullName>
    </submittedName>
</protein>
<comment type="caution">
    <text evidence="2">The sequence shown here is derived from an EMBL/GenBank/DDBJ whole genome shotgun (WGS) entry which is preliminary data.</text>
</comment>
<feature type="domain" description="PRC-barrel" evidence="1">
    <location>
        <begin position="2"/>
        <end position="77"/>
    </location>
</feature>